<dbReference type="EMBL" id="CP041695">
    <property type="protein sequence ID" value="QDP83030.1"/>
    <property type="molecule type" value="Genomic_DNA"/>
</dbReference>
<gene>
    <name evidence="3" type="ORF">FOH10_34250</name>
</gene>
<evidence type="ECO:0000313" key="3">
    <source>
        <dbReference type="EMBL" id="QDP83030.1"/>
    </source>
</evidence>
<dbReference type="RefSeq" id="WP_143983719.1">
    <property type="nucleotide sequence ID" value="NZ_CP041695.1"/>
</dbReference>
<evidence type="ECO:0000313" key="4">
    <source>
        <dbReference type="Proteomes" id="UP000317039"/>
    </source>
</evidence>
<reference evidence="3 4" key="1">
    <citation type="submission" date="2019-07" db="EMBL/GenBank/DDBJ databases">
        <title>Complete Genome Sequence and Methylome Analysis of Nocardia otitidis-caviarum NEB252.</title>
        <authorList>
            <person name="Fomenkov A."/>
            <person name="Anton B.P."/>
            <person name="Vincze T."/>
            <person name="Roberts R.J."/>
        </authorList>
    </citation>
    <scope>NUCLEOTIDE SEQUENCE [LARGE SCALE GENOMIC DNA]</scope>
    <source>
        <strain evidence="3 4">NEB252</strain>
    </source>
</reference>
<dbReference type="Pfam" id="PF12697">
    <property type="entry name" value="Abhydrolase_6"/>
    <property type="match status" value="1"/>
</dbReference>
<dbReference type="GeneID" id="80337416"/>
<dbReference type="SUPFAM" id="SSF53474">
    <property type="entry name" value="alpha/beta-Hydrolases"/>
    <property type="match status" value="1"/>
</dbReference>
<dbReference type="Proteomes" id="UP000317039">
    <property type="component" value="Chromosome"/>
</dbReference>
<dbReference type="InterPro" id="IPR029058">
    <property type="entry name" value="AB_hydrolase_fold"/>
</dbReference>
<proteinExistence type="predicted"/>
<feature type="domain" description="AB hydrolase-1" evidence="2">
    <location>
        <begin position="42"/>
        <end position="238"/>
    </location>
</feature>
<keyword evidence="1 3" id="KW-0378">Hydrolase</keyword>
<sequence>MTEFSEKIDVLIMGGTWNPHGEGVTAAFANALDAARFTPRMVPYPADYGRQVAFADSLAAGRRALLEAIEATPNRVVLAGYSQGAAIAGDVAAEIGKGLWPHLEVAACALIADPLRPAGQCVGPEPGGYGIAGQRWIPFIPAYWAAAQGDPITALPPGNALRLIADLSEYFCLADREAMLRWGQSLFEIAAHKRLQRWWSPKNWTTWTGVLAYTRGYLLDGRHTDDYIRHGHAARLAATINREVA</sequence>
<dbReference type="AlphaFoldDB" id="A0A516NVU2"/>
<evidence type="ECO:0000256" key="1">
    <source>
        <dbReference type="ARBA" id="ARBA00022801"/>
    </source>
</evidence>
<accession>A0A516NVU2</accession>
<organism evidence="3 4">
    <name type="scientific">Nocardia otitidiscaviarum</name>
    <dbReference type="NCBI Taxonomy" id="1823"/>
    <lineage>
        <taxon>Bacteria</taxon>
        <taxon>Bacillati</taxon>
        <taxon>Actinomycetota</taxon>
        <taxon>Actinomycetes</taxon>
        <taxon>Mycobacteriales</taxon>
        <taxon>Nocardiaceae</taxon>
        <taxon>Nocardia</taxon>
    </lineage>
</organism>
<dbReference type="SMART" id="SM01110">
    <property type="entry name" value="Cutinase"/>
    <property type="match status" value="1"/>
</dbReference>
<dbReference type="InterPro" id="IPR000073">
    <property type="entry name" value="AB_hydrolase_1"/>
</dbReference>
<dbReference type="KEGG" id="nod:FOH10_34250"/>
<name>A0A516NVU2_9NOCA</name>
<dbReference type="InterPro" id="IPR000675">
    <property type="entry name" value="Cutinase/axe"/>
</dbReference>
<protein>
    <submittedName>
        <fullName evidence="3">Alpha/beta fold hydrolase</fullName>
    </submittedName>
</protein>
<dbReference type="GO" id="GO:0016787">
    <property type="term" value="F:hydrolase activity"/>
    <property type="evidence" value="ECO:0007669"/>
    <property type="project" value="UniProtKB-KW"/>
</dbReference>
<dbReference type="Gene3D" id="3.40.50.1820">
    <property type="entry name" value="alpha/beta hydrolase"/>
    <property type="match status" value="1"/>
</dbReference>
<evidence type="ECO:0000259" key="2">
    <source>
        <dbReference type="Pfam" id="PF12697"/>
    </source>
</evidence>